<reference evidence="1 2" key="1">
    <citation type="submission" date="2016-03" db="EMBL/GenBank/DDBJ databases">
        <title>Whole genome sequencing of Grifola frondosa 9006-11.</title>
        <authorList>
            <person name="Min B."/>
            <person name="Park H."/>
            <person name="Kim J.-G."/>
            <person name="Cho H."/>
            <person name="Oh Y.-L."/>
            <person name="Kong W.-S."/>
            <person name="Choi I.-G."/>
        </authorList>
    </citation>
    <scope>NUCLEOTIDE SEQUENCE [LARGE SCALE GENOMIC DNA]</scope>
    <source>
        <strain evidence="1 2">9006-11</strain>
    </source>
</reference>
<sequence length="85" mass="9880">MRVASHGKDCDTSSRTQFGHVTSLILVSERLITIDTERDRYCRRVSCGRRTYPVGCESHVLPYRHIGDKEDCDRKIKLSRAFKHE</sequence>
<organism evidence="1 2">
    <name type="scientific">Grifola frondosa</name>
    <name type="common">Maitake</name>
    <name type="synonym">Polyporus frondosus</name>
    <dbReference type="NCBI Taxonomy" id="5627"/>
    <lineage>
        <taxon>Eukaryota</taxon>
        <taxon>Fungi</taxon>
        <taxon>Dikarya</taxon>
        <taxon>Basidiomycota</taxon>
        <taxon>Agaricomycotina</taxon>
        <taxon>Agaricomycetes</taxon>
        <taxon>Polyporales</taxon>
        <taxon>Grifolaceae</taxon>
        <taxon>Grifola</taxon>
    </lineage>
</organism>
<accession>A0A1C7MCE4</accession>
<name>A0A1C7MCE4_GRIFR</name>
<protein>
    <submittedName>
        <fullName evidence="1">Uncharacterized protein</fullName>
    </submittedName>
</protein>
<dbReference type="Proteomes" id="UP000092993">
    <property type="component" value="Unassembled WGS sequence"/>
</dbReference>
<keyword evidence="2" id="KW-1185">Reference proteome</keyword>
<gene>
    <name evidence="1" type="ORF">A0H81_05137</name>
</gene>
<dbReference type="AlphaFoldDB" id="A0A1C7MCE4"/>
<dbReference type="EMBL" id="LUGG01000005">
    <property type="protein sequence ID" value="OBZ74482.1"/>
    <property type="molecule type" value="Genomic_DNA"/>
</dbReference>
<evidence type="ECO:0000313" key="1">
    <source>
        <dbReference type="EMBL" id="OBZ74482.1"/>
    </source>
</evidence>
<evidence type="ECO:0000313" key="2">
    <source>
        <dbReference type="Proteomes" id="UP000092993"/>
    </source>
</evidence>
<proteinExistence type="predicted"/>
<comment type="caution">
    <text evidence="1">The sequence shown here is derived from an EMBL/GenBank/DDBJ whole genome shotgun (WGS) entry which is preliminary data.</text>
</comment>